<keyword evidence="1" id="KW-0472">Membrane</keyword>
<feature type="domain" description="FecR protein" evidence="2">
    <location>
        <begin position="179"/>
        <end position="274"/>
    </location>
</feature>
<keyword evidence="1" id="KW-0812">Transmembrane</keyword>
<evidence type="ECO:0000259" key="2">
    <source>
        <dbReference type="Pfam" id="PF04773"/>
    </source>
</evidence>
<dbReference type="Proteomes" id="UP000190150">
    <property type="component" value="Unassembled WGS sequence"/>
</dbReference>
<evidence type="ECO:0000259" key="3">
    <source>
        <dbReference type="Pfam" id="PF16344"/>
    </source>
</evidence>
<dbReference type="Pfam" id="PF16344">
    <property type="entry name" value="FecR_C"/>
    <property type="match status" value="1"/>
</dbReference>
<dbReference type="PANTHER" id="PTHR30273:SF2">
    <property type="entry name" value="PROTEIN FECR"/>
    <property type="match status" value="1"/>
</dbReference>
<gene>
    <name evidence="4" type="ORF">SAMN05660841_00725</name>
</gene>
<dbReference type="STRING" id="1513896.SAMN05660841_00725"/>
<dbReference type="FunFam" id="2.60.120.1440:FF:000001">
    <property type="entry name" value="Putative anti-sigma factor"/>
    <property type="match status" value="1"/>
</dbReference>
<feature type="domain" description="Protein FecR C-terminal" evidence="3">
    <location>
        <begin position="316"/>
        <end position="384"/>
    </location>
</feature>
<dbReference type="AlphaFoldDB" id="A0A1T5BIM5"/>
<dbReference type="PANTHER" id="PTHR30273">
    <property type="entry name" value="PERIPLASMIC SIGNAL SENSOR AND SIGMA FACTOR ACTIVATOR FECR-RELATED"/>
    <property type="match status" value="1"/>
</dbReference>
<keyword evidence="1" id="KW-1133">Transmembrane helix</keyword>
<feature type="transmembrane region" description="Helical" evidence="1">
    <location>
        <begin position="76"/>
        <end position="95"/>
    </location>
</feature>
<dbReference type="Pfam" id="PF04773">
    <property type="entry name" value="FecR"/>
    <property type="match status" value="1"/>
</dbReference>
<dbReference type="RefSeq" id="WP_176140975.1">
    <property type="nucleotide sequence ID" value="NZ_FUZF01000002.1"/>
</dbReference>
<dbReference type="PIRSF" id="PIRSF018266">
    <property type="entry name" value="FecR"/>
    <property type="match status" value="1"/>
</dbReference>
<sequence length="386" mass="43692">MNESELPDLIEKYIDGTATYEERERLLVWYRSFDHSEVIMSDEDTVEESLQVILTRLNATLDFPLRKKSIVQKIRPWYWAAAILLIGFSISLYYIERGNLLTQSAKQVSKDSLLQIQPGTDKAMLTLADGLVIPLDDAGRKVLQNNQDQNFGIESEGVLTVKSKQLGTTASSQKVVENRLSTPRGGQYRIILDDGTAVWLNAGSVLTFPNHFVGKTREVSLVGEAYFEVAENKSKPFVVHANKILVRVLGTHFNLKAYPEDKEIRTALVEGSVQLNTINHTLKIKPGELGLFDKSKGDLSSKRIDLQSDIAWKDGYFMFHNESITAIMQQLARWYDVEITYKGDLENKIFTGRILRKSSINEVLKKLELTGGIHFKIEGRRIIVMP</sequence>
<evidence type="ECO:0000313" key="5">
    <source>
        <dbReference type="Proteomes" id="UP000190150"/>
    </source>
</evidence>
<dbReference type="Gene3D" id="2.60.120.1440">
    <property type="match status" value="1"/>
</dbReference>
<name>A0A1T5BIM5_9SPHI</name>
<dbReference type="InterPro" id="IPR012373">
    <property type="entry name" value="Ferrdict_sens_TM"/>
</dbReference>
<evidence type="ECO:0000256" key="1">
    <source>
        <dbReference type="SAM" id="Phobius"/>
    </source>
</evidence>
<proteinExistence type="predicted"/>
<dbReference type="InterPro" id="IPR032508">
    <property type="entry name" value="FecR_C"/>
</dbReference>
<evidence type="ECO:0000313" key="4">
    <source>
        <dbReference type="EMBL" id="SKB47144.1"/>
    </source>
</evidence>
<dbReference type="InterPro" id="IPR006860">
    <property type="entry name" value="FecR"/>
</dbReference>
<organism evidence="4 5">
    <name type="scientific">Sphingobacterium nematocida</name>
    <dbReference type="NCBI Taxonomy" id="1513896"/>
    <lineage>
        <taxon>Bacteria</taxon>
        <taxon>Pseudomonadati</taxon>
        <taxon>Bacteroidota</taxon>
        <taxon>Sphingobacteriia</taxon>
        <taxon>Sphingobacteriales</taxon>
        <taxon>Sphingobacteriaceae</taxon>
        <taxon>Sphingobacterium</taxon>
    </lineage>
</organism>
<keyword evidence="5" id="KW-1185">Reference proteome</keyword>
<dbReference type="EMBL" id="FUZF01000002">
    <property type="protein sequence ID" value="SKB47144.1"/>
    <property type="molecule type" value="Genomic_DNA"/>
</dbReference>
<dbReference type="Gene3D" id="3.55.50.30">
    <property type="match status" value="1"/>
</dbReference>
<dbReference type="GO" id="GO:0016989">
    <property type="term" value="F:sigma factor antagonist activity"/>
    <property type="evidence" value="ECO:0007669"/>
    <property type="project" value="TreeGrafter"/>
</dbReference>
<protein>
    <submittedName>
        <fullName evidence="4">FecR family protein</fullName>
    </submittedName>
</protein>
<reference evidence="5" key="1">
    <citation type="submission" date="2017-02" db="EMBL/GenBank/DDBJ databases">
        <authorList>
            <person name="Varghese N."/>
            <person name="Submissions S."/>
        </authorList>
    </citation>
    <scope>NUCLEOTIDE SEQUENCE [LARGE SCALE GENOMIC DNA]</scope>
    <source>
        <strain evidence="5">DSM 24091</strain>
    </source>
</reference>
<accession>A0A1T5BIM5</accession>